<dbReference type="InterPro" id="IPR050678">
    <property type="entry name" value="DNA_Partitioning_ATPase"/>
</dbReference>
<evidence type="ECO:0000313" key="2">
    <source>
        <dbReference type="EMBL" id="QKV55678.1"/>
    </source>
</evidence>
<reference evidence="2 3" key="1">
    <citation type="submission" date="2020-06" db="EMBL/GenBank/DDBJ databases">
        <title>Acidovorax antarctica sp. nov., isolated from Corinth ice sheet soil, Antarctic Fields Peninsula.</title>
        <authorList>
            <person name="Xu Q."/>
            <person name="Peng F."/>
        </authorList>
    </citation>
    <scope>NUCLEOTIDE SEQUENCE [LARGE SCALE GENOMIC DNA]</scope>
    <source>
        <strain evidence="2 3">16-35-5</strain>
        <plasmid evidence="2 3">unnamed2</plasmid>
    </source>
</reference>
<dbReference type="RefSeq" id="WP_175506464.1">
    <property type="nucleotide sequence ID" value="NZ_CP054842.1"/>
</dbReference>
<organism evidence="2 3">
    <name type="scientific">Comamonas antarctica</name>
    <dbReference type="NCBI Taxonomy" id="2743470"/>
    <lineage>
        <taxon>Bacteria</taxon>
        <taxon>Pseudomonadati</taxon>
        <taxon>Pseudomonadota</taxon>
        <taxon>Betaproteobacteria</taxon>
        <taxon>Burkholderiales</taxon>
        <taxon>Comamonadaceae</taxon>
        <taxon>Comamonas</taxon>
    </lineage>
</organism>
<gene>
    <name evidence="2" type="ORF">HUK68_22250</name>
</gene>
<dbReference type="SUPFAM" id="SSF52540">
    <property type="entry name" value="P-loop containing nucleoside triphosphate hydrolases"/>
    <property type="match status" value="1"/>
</dbReference>
<sequence>MSTSMPIEPNVKASVALSLLGLELDNRRLMRLSGSEKLPEGQRQMKYKPQDMLNIRARLANTTPEAVKKAMAVNTELPAVVVTRMTKGGIGKTSITVNLGTALALSGYRVLLIDADPQASATNMLGIETETYHPHIGTLLLKGGDKPDDLREFIIPIFKDGFLDLIPSDVELDSTNPALIVGMGREQKAEEFVLRNRAFLSKHYDVILVDTTPGTTPVSVAFTYLAHLAGKILTVVEPEGSCLRALDALQFNLDEIQKLAKRPIDLAILVNKAQIGRKHVEHNYAILTKSYPNRILPVQIPHSIAFTRQIDADDVPASMPVILKDPNSKAAESLYQFARVIASEFNVTQPGFAAKA</sequence>
<dbReference type="PANTHER" id="PTHR13696:SF99">
    <property type="entry name" value="COBYRINIC ACID AC-DIAMIDE SYNTHASE"/>
    <property type="match status" value="1"/>
</dbReference>
<dbReference type="Proteomes" id="UP000509579">
    <property type="component" value="Plasmid unnamed2"/>
</dbReference>
<dbReference type="EMBL" id="CP054842">
    <property type="protein sequence ID" value="QKV55678.1"/>
    <property type="molecule type" value="Genomic_DNA"/>
</dbReference>
<dbReference type="InterPro" id="IPR025669">
    <property type="entry name" value="AAA_dom"/>
</dbReference>
<evidence type="ECO:0000313" key="3">
    <source>
        <dbReference type="Proteomes" id="UP000509579"/>
    </source>
</evidence>
<dbReference type="Gene3D" id="3.40.50.300">
    <property type="entry name" value="P-loop containing nucleotide triphosphate hydrolases"/>
    <property type="match status" value="1"/>
</dbReference>
<dbReference type="InterPro" id="IPR027417">
    <property type="entry name" value="P-loop_NTPase"/>
</dbReference>
<proteinExistence type="predicted"/>
<dbReference type="CDD" id="cd02042">
    <property type="entry name" value="ParAB_family"/>
    <property type="match status" value="1"/>
</dbReference>
<feature type="domain" description="AAA" evidence="1">
    <location>
        <begin position="83"/>
        <end position="262"/>
    </location>
</feature>
<evidence type="ECO:0000259" key="1">
    <source>
        <dbReference type="Pfam" id="PF13614"/>
    </source>
</evidence>
<dbReference type="PANTHER" id="PTHR13696">
    <property type="entry name" value="P-LOOP CONTAINING NUCLEOSIDE TRIPHOSPHATE HYDROLASE"/>
    <property type="match status" value="1"/>
</dbReference>
<accession>A0A6N1XAC3</accession>
<keyword evidence="3" id="KW-1185">Reference proteome</keyword>
<dbReference type="AlphaFoldDB" id="A0A6N1XAC3"/>
<dbReference type="KEGG" id="aant:HUK68_22250"/>
<geneLocation type="plasmid" evidence="2 3">
    <name>unnamed2</name>
</geneLocation>
<keyword evidence="2" id="KW-0614">Plasmid</keyword>
<dbReference type="Pfam" id="PF13614">
    <property type="entry name" value="AAA_31"/>
    <property type="match status" value="1"/>
</dbReference>
<protein>
    <submittedName>
        <fullName evidence="2">AAA family ATPase</fullName>
    </submittedName>
</protein>
<name>A0A6N1XAC3_9BURK</name>